<keyword evidence="3" id="KW-1185">Reference proteome</keyword>
<feature type="transmembrane region" description="Helical" evidence="1">
    <location>
        <begin position="12"/>
        <end position="36"/>
    </location>
</feature>
<dbReference type="KEGG" id="cau:Caur_0016"/>
<feature type="transmembrane region" description="Helical" evidence="1">
    <location>
        <begin position="48"/>
        <end position="74"/>
    </location>
</feature>
<dbReference type="AlphaFoldDB" id="A9WAP5"/>
<evidence type="ECO:0000256" key="1">
    <source>
        <dbReference type="SAM" id="Phobius"/>
    </source>
</evidence>
<gene>
    <name evidence="2" type="ordered locus">Caur_0016</name>
</gene>
<keyword evidence="1" id="KW-0812">Transmembrane</keyword>
<dbReference type="EnsemblBacteria" id="ABY33273">
    <property type="protein sequence ID" value="ABY33273"/>
    <property type="gene ID" value="Caur_0016"/>
</dbReference>
<evidence type="ECO:0000313" key="3">
    <source>
        <dbReference type="Proteomes" id="UP000002008"/>
    </source>
</evidence>
<evidence type="ECO:0000313" key="2">
    <source>
        <dbReference type="EMBL" id="ABY33273.1"/>
    </source>
</evidence>
<dbReference type="PATRIC" id="fig|324602.8.peg.18"/>
<feature type="transmembrane region" description="Helical" evidence="1">
    <location>
        <begin position="104"/>
        <end position="121"/>
    </location>
</feature>
<reference evidence="3" key="1">
    <citation type="journal article" date="2011" name="BMC Genomics">
        <title>Complete genome sequence of the filamentous anoxygenic phototrophic bacterium Chloroflexus aurantiacus.</title>
        <authorList>
            <person name="Tang K.H."/>
            <person name="Barry K."/>
            <person name="Chertkov O."/>
            <person name="Dalin E."/>
            <person name="Han C.S."/>
            <person name="Hauser L.J."/>
            <person name="Honchak B.M."/>
            <person name="Karbach L.E."/>
            <person name="Land M.L."/>
            <person name="Lapidus A."/>
            <person name="Larimer F.W."/>
            <person name="Mikhailova N."/>
            <person name="Pitluck S."/>
            <person name="Pierson B.K."/>
            <person name="Blankenship R.E."/>
        </authorList>
    </citation>
    <scope>NUCLEOTIDE SEQUENCE [LARGE SCALE GENOMIC DNA]</scope>
    <source>
        <strain evidence="3">ATCC 29366 / DSM 635 / J-10-fl</strain>
    </source>
</reference>
<accession>A9WAP5</accession>
<name>A9WAP5_CHLAA</name>
<dbReference type="EMBL" id="CP000909">
    <property type="protein sequence ID" value="ABY33273.1"/>
    <property type="molecule type" value="Genomic_DNA"/>
</dbReference>
<feature type="transmembrane region" description="Helical" evidence="1">
    <location>
        <begin position="81"/>
        <end position="98"/>
    </location>
</feature>
<dbReference type="HOGENOM" id="CLU_1977602_0_0_0"/>
<keyword evidence="1" id="KW-1133">Transmembrane helix</keyword>
<sequence>MSGSQFGRRQILSIIAGGYGGLLCAFGALLIFFGLVNYSEVGLGGLAAFLAIIFSVPIILFAVVLIVAAIGLWNNRPWARILLMVLAAIHLAIAVSMIPLGDLWPISLLGIALSVGIFWFVRGLQE</sequence>
<dbReference type="Proteomes" id="UP000002008">
    <property type="component" value="Chromosome"/>
</dbReference>
<dbReference type="RefSeq" id="WP_012255929.1">
    <property type="nucleotide sequence ID" value="NC_010175.1"/>
</dbReference>
<organism evidence="2 3">
    <name type="scientific">Chloroflexus aurantiacus (strain ATCC 29366 / DSM 635 / J-10-fl)</name>
    <dbReference type="NCBI Taxonomy" id="324602"/>
    <lineage>
        <taxon>Bacteria</taxon>
        <taxon>Bacillati</taxon>
        <taxon>Chloroflexota</taxon>
        <taxon>Chloroflexia</taxon>
        <taxon>Chloroflexales</taxon>
        <taxon>Chloroflexineae</taxon>
        <taxon>Chloroflexaceae</taxon>
        <taxon>Chloroflexus</taxon>
    </lineage>
</organism>
<keyword evidence="1" id="KW-0472">Membrane</keyword>
<protein>
    <submittedName>
        <fullName evidence="2">Uncharacterized protein</fullName>
    </submittedName>
</protein>
<dbReference type="InParanoid" id="A9WAP5"/>
<proteinExistence type="predicted"/>